<organism evidence="4 5">
    <name type="scientific">Flagellimonas algicola</name>
    <dbReference type="NCBI Taxonomy" id="2583815"/>
    <lineage>
        <taxon>Bacteria</taxon>
        <taxon>Pseudomonadati</taxon>
        <taxon>Bacteroidota</taxon>
        <taxon>Flavobacteriia</taxon>
        <taxon>Flavobacteriales</taxon>
        <taxon>Flavobacteriaceae</taxon>
        <taxon>Flagellimonas</taxon>
    </lineage>
</organism>
<dbReference type="Pfam" id="PF04773">
    <property type="entry name" value="FecR"/>
    <property type="match status" value="1"/>
</dbReference>
<dbReference type="InterPro" id="IPR012373">
    <property type="entry name" value="Ferrdict_sens_TM"/>
</dbReference>
<evidence type="ECO:0000259" key="3">
    <source>
        <dbReference type="Pfam" id="PF16344"/>
    </source>
</evidence>
<dbReference type="Pfam" id="PF16344">
    <property type="entry name" value="FecR_C"/>
    <property type="match status" value="1"/>
</dbReference>
<dbReference type="RefSeq" id="WP_138839481.1">
    <property type="nucleotide sequence ID" value="NZ_VCNI01000007.1"/>
</dbReference>
<dbReference type="InterPro" id="IPR006860">
    <property type="entry name" value="FecR"/>
</dbReference>
<dbReference type="InterPro" id="IPR032508">
    <property type="entry name" value="FecR_C"/>
</dbReference>
<evidence type="ECO:0000259" key="2">
    <source>
        <dbReference type="Pfam" id="PF04773"/>
    </source>
</evidence>
<gene>
    <name evidence="4" type="ORF">FGG15_19615</name>
</gene>
<sequence length="374" mass="42812">MHKNDFLELVDKFNRGECSDTEKSLLFEFCERAQVKDLMSVWDLSEEEKSKIRLLRRIITTVDGYQHAQERKVKWRNFASYAAIFIGLISVGFLYLYVTSNKSMVIPDDAITLELEDGTIKVIEENGIVKVLDKKGNTIGQQQGDQLVYNDVDSQELAYNTLTVPFGKRFELRLSDGTMAHLNAGSSVRFPIQFLEGMDRQVFVSGEAYLDVAKDSLHPFIVNADKLNVRVLGTRFNVHAYQEDGISEIVLVEGSVGLYEKDELFDKDRATMLTPGYKASFRKNNGEIEVKPAITSIYTAWRKGELVFRNMTFENILKKLERHYDVTITNENKNLTGKEFNASFKAVPLEKVLKSMSEVYDLRYSIENDKITIQ</sequence>
<dbReference type="Proteomes" id="UP000751614">
    <property type="component" value="Unassembled WGS sequence"/>
</dbReference>
<accession>A0ABY2WGN2</accession>
<dbReference type="PANTHER" id="PTHR30273">
    <property type="entry name" value="PERIPLASMIC SIGNAL SENSOR AND SIGMA FACTOR ACTIVATOR FECR-RELATED"/>
    <property type="match status" value="1"/>
</dbReference>
<dbReference type="Gene3D" id="3.55.50.30">
    <property type="match status" value="1"/>
</dbReference>
<dbReference type="EMBL" id="VCNI01000007">
    <property type="protein sequence ID" value="TMU50433.1"/>
    <property type="molecule type" value="Genomic_DNA"/>
</dbReference>
<keyword evidence="1" id="KW-0812">Transmembrane</keyword>
<name>A0ABY2WGN2_9FLAO</name>
<dbReference type="PANTHER" id="PTHR30273:SF2">
    <property type="entry name" value="PROTEIN FECR"/>
    <property type="match status" value="1"/>
</dbReference>
<keyword evidence="5" id="KW-1185">Reference proteome</keyword>
<dbReference type="PIRSF" id="PIRSF018266">
    <property type="entry name" value="FecR"/>
    <property type="match status" value="1"/>
</dbReference>
<protein>
    <submittedName>
        <fullName evidence="4">DUF4974 domain-containing protein</fullName>
    </submittedName>
</protein>
<keyword evidence="1" id="KW-1133">Transmembrane helix</keyword>
<feature type="domain" description="Protein FecR C-terminal" evidence="3">
    <location>
        <begin position="305"/>
        <end position="373"/>
    </location>
</feature>
<evidence type="ECO:0000313" key="5">
    <source>
        <dbReference type="Proteomes" id="UP000751614"/>
    </source>
</evidence>
<feature type="transmembrane region" description="Helical" evidence="1">
    <location>
        <begin position="78"/>
        <end position="98"/>
    </location>
</feature>
<evidence type="ECO:0000256" key="1">
    <source>
        <dbReference type="SAM" id="Phobius"/>
    </source>
</evidence>
<evidence type="ECO:0000313" key="4">
    <source>
        <dbReference type="EMBL" id="TMU50433.1"/>
    </source>
</evidence>
<dbReference type="Gene3D" id="2.60.120.1440">
    <property type="match status" value="1"/>
</dbReference>
<feature type="domain" description="FecR protein" evidence="2">
    <location>
        <begin position="162"/>
        <end position="256"/>
    </location>
</feature>
<comment type="caution">
    <text evidence="4">The sequence shown here is derived from an EMBL/GenBank/DDBJ whole genome shotgun (WGS) entry which is preliminary data.</text>
</comment>
<keyword evidence="1" id="KW-0472">Membrane</keyword>
<proteinExistence type="predicted"/>
<reference evidence="4 5" key="1">
    <citation type="submission" date="2019-05" db="EMBL/GenBank/DDBJ databases">
        <title>Flagellimonas sp. AsT0115, sp. nov., isolated from a marine red algae, Asparagopsis taxiformis.</title>
        <authorList>
            <person name="Kim J."/>
            <person name="Jeong S.E."/>
            <person name="Jeon C.O."/>
        </authorList>
    </citation>
    <scope>NUCLEOTIDE SEQUENCE [LARGE SCALE GENOMIC DNA]</scope>
    <source>
        <strain evidence="4 5">AsT0115</strain>
    </source>
</reference>